<evidence type="ECO:0000256" key="4">
    <source>
        <dbReference type="ARBA" id="ARBA00023239"/>
    </source>
</evidence>
<accession>A0A0D2G8H2</accession>
<feature type="region of interest" description="Disordered" evidence="5">
    <location>
        <begin position="121"/>
        <end position="140"/>
    </location>
</feature>
<dbReference type="VEuPathDB" id="FungiDB:Z517_11826"/>
<dbReference type="RefSeq" id="XP_013278863.1">
    <property type="nucleotide sequence ID" value="XM_013423409.1"/>
</dbReference>
<evidence type="ECO:0000313" key="7">
    <source>
        <dbReference type="EMBL" id="KIW75055.1"/>
    </source>
</evidence>
<dbReference type="SUPFAM" id="SSF51316">
    <property type="entry name" value="Mss4-like"/>
    <property type="match status" value="1"/>
</dbReference>
<proteinExistence type="inferred from homology"/>
<organism evidence="7 8">
    <name type="scientific">Fonsecaea pedrosoi CBS 271.37</name>
    <dbReference type="NCBI Taxonomy" id="1442368"/>
    <lineage>
        <taxon>Eukaryota</taxon>
        <taxon>Fungi</taxon>
        <taxon>Dikarya</taxon>
        <taxon>Ascomycota</taxon>
        <taxon>Pezizomycotina</taxon>
        <taxon>Eurotiomycetes</taxon>
        <taxon>Chaetothyriomycetidae</taxon>
        <taxon>Chaetothyriales</taxon>
        <taxon>Herpotrichiellaceae</taxon>
        <taxon>Fonsecaea</taxon>
    </lineage>
</organism>
<dbReference type="STRING" id="1442368.A0A0D2G8H2"/>
<dbReference type="Gene3D" id="2.170.150.70">
    <property type="match status" value="1"/>
</dbReference>
<dbReference type="GO" id="GO:0016846">
    <property type="term" value="F:carbon-sulfur lyase activity"/>
    <property type="evidence" value="ECO:0007669"/>
    <property type="project" value="InterPro"/>
</dbReference>
<gene>
    <name evidence="7" type="ORF">Z517_11826</name>
</gene>
<keyword evidence="3" id="KW-0862">Zinc</keyword>
<keyword evidence="2" id="KW-0479">Metal-binding</keyword>
<dbReference type="InterPro" id="IPR011057">
    <property type="entry name" value="Mss4-like_sf"/>
</dbReference>
<keyword evidence="4" id="KW-0456">Lyase</keyword>
<comment type="similarity">
    <text evidence="1">Belongs to the Gfa family.</text>
</comment>
<dbReference type="OrthoDB" id="406544at2759"/>
<dbReference type="PANTHER" id="PTHR33337:SF39">
    <property type="entry name" value="DUF636 DOMAIN PROTEIN (AFU_ORTHOLOGUE AFUA_6G11530)"/>
    <property type="match status" value="1"/>
</dbReference>
<dbReference type="HOGENOM" id="CLU_055491_3_2_1"/>
<dbReference type="PANTHER" id="PTHR33337">
    <property type="entry name" value="GFA DOMAIN-CONTAINING PROTEIN"/>
    <property type="match status" value="1"/>
</dbReference>
<evidence type="ECO:0000256" key="1">
    <source>
        <dbReference type="ARBA" id="ARBA00005495"/>
    </source>
</evidence>
<dbReference type="AlphaFoldDB" id="A0A0D2G8H2"/>
<keyword evidence="8" id="KW-1185">Reference proteome</keyword>
<evidence type="ECO:0000256" key="5">
    <source>
        <dbReference type="SAM" id="MobiDB-lite"/>
    </source>
</evidence>
<dbReference type="Proteomes" id="UP000053029">
    <property type="component" value="Unassembled WGS sequence"/>
</dbReference>
<evidence type="ECO:0000256" key="3">
    <source>
        <dbReference type="ARBA" id="ARBA00022833"/>
    </source>
</evidence>
<evidence type="ECO:0000313" key="8">
    <source>
        <dbReference type="Proteomes" id="UP000053029"/>
    </source>
</evidence>
<protein>
    <submittedName>
        <fullName evidence="7">Unplaced genomic scaffold supercont1.8, whole genome shotgun sequence</fullName>
    </submittedName>
</protein>
<dbReference type="GeneID" id="25311316"/>
<name>A0A0D2G8H2_9EURO</name>
<evidence type="ECO:0000256" key="2">
    <source>
        <dbReference type="ARBA" id="ARBA00022723"/>
    </source>
</evidence>
<feature type="domain" description="CENP-V/GFA" evidence="6">
    <location>
        <begin position="35"/>
        <end position="105"/>
    </location>
</feature>
<dbReference type="Pfam" id="PF04828">
    <property type="entry name" value="GFA"/>
    <property type="match status" value="1"/>
</dbReference>
<evidence type="ECO:0000259" key="6">
    <source>
        <dbReference type="Pfam" id="PF04828"/>
    </source>
</evidence>
<dbReference type="InterPro" id="IPR006913">
    <property type="entry name" value="CENP-V/GFA"/>
</dbReference>
<dbReference type="GO" id="GO:0046872">
    <property type="term" value="F:metal ion binding"/>
    <property type="evidence" value="ECO:0007669"/>
    <property type="project" value="UniProtKB-KW"/>
</dbReference>
<reference evidence="7 8" key="1">
    <citation type="submission" date="2015-01" db="EMBL/GenBank/DDBJ databases">
        <title>The Genome Sequence of Fonsecaea pedrosoi CBS 271.37.</title>
        <authorList>
            <consortium name="The Broad Institute Genomics Platform"/>
            <person name="Cuomo C."/>
            <person name="de Hoog S."/>
            <person name="Gorbushina A."/>
            <person name="Stielow B."/>
            <person name="Teixiera M."/>
            <person name="Abouelleil A."/>
            <person name="Chapman S.B."/>
            <person name="Priest M."/>
            <person name="Young S.K."/>
            <person name="Wortman J."/>
            <person name="Nusbaum C."/>
            <person name="Birren B."/>
        </authorList>
    </citation>
    <scope>NUCLEOTIDE SEQUENCE [LARGE SCALE GENOMIC DNA]</scope>
    <source>
        <strain evidence="7 8">CBS 271.37</strain>
    </source>
</reference>
<dbReference type="EMBL" id="KN846976">
    <property type="protein sequence ID" value="KIW75055.1"/>
    <property type="molecule type" value="Genomic_DNA"/>
</dbReference>
<sequence length="140" mass="15151">MSSDKSPTAEKVDHGRCLCGAVTFTVVGEPIYNVQYTLHTGSEHITTYADHATQSGLPLSRAFCKICGSKVYSLTPLNDDIVSLPAGVLDGVTTNWVPHKEQFCDVRCAWIPEDLGGEGVRERFKKGPMGERVEAGPGKL</sequence>